<dbReference type="SUPFAM" id="SSF55909">
    <property type="entry name" value="Pentein"/>
    <property type="match status" value="1"/>
</dbReference>
<dbReference type="HOGENOM" id="CLU_037682_2_0_1"/>
<dbReference type="STRING" id="40296.A0A0A2LET4"/>
<gene>
    <name evidence="3" type="ORF">PITC_016080</name>
</gene>
<accession>A0A0A2LET4</accession>
<dbReference type="OrthoDB" id="544103at2759"/>
<dbReference type="InterPro" id="IPR007466">
    <property type="entry name" value="Peptidyl-Arg-deiminase_porph"/>
</dbReference>
<comment type="caution">
    <text evidence="3">The sequence shown here is derived from an EMBL/GenBank/DDBJ whole genome shotgun (WGS) entry which is preliminary data.</text>
</comment>
<dbReference type="GO" id="GO:0047632">
    <property type="term" value="F:agmatine deiminase activity"/>
    <property type="evidence" value="ECO:0007669"/>
    <property type="project" value="TreeGrafter"/>
</dbReference>
<dbReference type="Proteomes" id="UP000030104">
    <property type="component" value="Unassembled WGS sequence"/>
</dbReference>
<dbReference type="Pfam" id="PF04371">
    <property type="entry name" value="PAD_porph"/>
    <property type="match status" value="1"/>
</dbReference>
<name>A0A0A2LET4_PENIT</name>
<dbReference type="EMBL" id="JQGA01000112">
    <property type="protein sequence ID" value="KGO77681.1"/>
    <property type="molecule type" value="Genomic_DNA"/>
</dbReference>
<evidence type="ECO:0000313" key="3">
    <source>
        <dbReference type="EMBL" id="KGO77681.1"/>
    </source>
</evidence>
<evidence type="ECO:0000256" key="1">
    <source>
        <dbReference type="ARBA" id="ARBA00022801"/>
    </source>
</evidence>
<keyword evidence="4" id="KW-1185">Reference proteome</keyword>
<dbReference type="PANTHER" id="PTHR31377">
    <property type="entry name" value="AGMATINE DEIMINASE-RELATED"/>
    <property type="match status" value="1"/>
</dbReference>
<evidence type="ECO:0000313" key="4">
    <source>
        <dbReference type="Proteomes" id="UP000030104"/>
    </source>
</evidence>
<dbReference type="GO" id="GO:0004668">
    <property type="term" value="F:protein-arginine deiminase activity"/>
    <property type="evidence" value="ECO:0007669"/>
    <property type="project" value="InterPro"/>
</dbReference>
<dbReference type="GO" id="GO:0009446">
    <property type="term" value="P:putrescine biosynthetic process"/>
    <property type="evidence" value="ECO:0007669"/>
    <property type="project" value="InterPro"/>
</dbReference>
<reference evidence="3 4" key="1">
    <citation type="journal article" date="2015" name="Mol. Plant Microbe Interact.">
        <title>Genome, transcriptome, and functional analyses of Penicillium expansum provide new insights into secondary metabolism and pathogenicity.</title>
        <authorList>
            <person name="Ballester A.R."/>
            <person name="Marcet-Houben M."/>
            <person name="Levin E."/>
            <person name="Sela N."/>
            <person name="Selma-Lazaro C."/>
            <person name="Carmona L."/>
            <person name="Wisniewski M."/>
            <person name="Droby S."/>
            <person name="Gonzalez-Candelas L."/>
            <person name="Gabaldon T."/>
        </authorList>
    </citation>
    <scope>NUCLEOTIDE SEQUENCE [LARGE SCALE GENOMIC DNA]</scope>
    <source>
        <strain evidence="3 4">PHI-1</strain>
    </source>
</reference>
<dbReference type="OMA" id="IGVDCNT"/>
<evidence type="ECO:0000256" key="2">
    <source>
        <dbReference type="SAM" id="MobiDB-lite"/>
    </source>
</evidence>
<proteinExistence type="predicted"/>
<dbReference type="AlphaFoldDB" id="A0A0A2LET4"/>
<keyword evidence="1" id="KW-0378">Hydrolase</keyword>
<sequence length="290" mass="31998">MISFGIPVVAIVASASIKARFFYLHGTARHAAAILRFPSRVSIASTYYESTCVNIASLVSVISAHEPGPLYVGSEDVQKAKSMVSQADTKYPSNTSSISVIPFLTNHLWVRDTGPVYVRGVDKSSHPLFTINFRFSEWGRKHDLGTHDRASDRLDWPMMPPEQIEENGSFARRICLEGGALDGEGTLLAAQSSIINENRNPGLAKTVIETELWRMLGVEKIIWFPGRKDLDVTDVHVDAEVSFVRVVLSRPHSSVPKAYVMIYEEIQNTDEGGPPGLSRLSHGPCSHVRP</sequence>
<dbReference type="PhylomeDB" id="A0A0A2LET4"/>
<organism evidence="3 4">
    <name type="scientific">Penicillium italicum</name>
    <name type="common">Blue mold</name>
    <dbReference type="NCBI Taxonomy" id="40296"/>
    <lineage>
        <taxon>Eukaryota</taxon>
        <taxon>Fungi</taxon>
        <taxon>Dikarya</taxon>
        <taxon>Ascomycota</taxon>
        <taxon>Pezizomycotina</taxon>
        <taxon>Eurotiomycetes</taxon>
        <taxon>Eurotiomycetidae</taxon>
        <taxon>Eurotiales</taxon>
        <taxon>Aspergillaceae</taxon>
        <taxon>Penicillium</taxon>
    </lineage>
</organism>
<feature type="region of interest" description="Disordered" evidence="2">
    <location>
        <begin position="271"/>
        <end position="290"/>
    </location>
</feature>
<protein>
    <submittedName>
        <fullName evidence="3">Peptidyl-arginine deiminase, Porphyromonas-type</fullName>
    </submittedName>
</protein>
<dbReference type="Gene3D" id="3.75.10.10">
    <property type="entry name" value="L-arginine/glycine Amidinotransferase, Chain A"/>
    <property type="match status" value="1"/>
</dbReference>
<dbReference type="PANTHER" id="PTHR31377:SF0">
    <property type="entry name" value="AGMATINE DEIMINASE-RELATED"/>
    <property type="match status" value="1"/>
</dbReference>